<proteinExistence type="inferred from homology"/>
<dbReference type="EMBL" id="MFYX01000067">
    <property type="protein sequence ID" value="OGK04612.1"/>
    <property type="molecule type" value="Genomic_DNA"/>
</dbReference>
<dbReference type="GO" id="GO:0006412">
    <property type="term" value="P:translation"/>
    <property type="evidence" value="ECO:0007669"/>
    <property type="project" value="UniProtKB-UniRule"/>
</dbReference>
<dbReference type="InterPro" id="IPR005704">
    <property type="entry name" value="Ribosomal_uS3_bac-typ"/>
</dbReference>
<dbReference type="InterPro" id="IPR018280">
    <property type="entry name" value="Ribosomal_uS3_CS"/>
</dbReference>
<evidence type="ECO:0000256" key="4">
    <source>
        <dbReference type="ARBA" id="ARBA00022980"/>
    </source>
</evidence>
<keyword evidence="5 8" id="KW-0687">Ribonucleoprotein</keyword>
<dbReference type="InterPro" id="IPR015946">
    <property type="entry name" value="KH_dom-like_a/b"/>
</dbReference>
<evidence type="ECO:0000256" key="3">
    <source>
        <dbReference type="ARBA" id="ARBA00022884"/>
    </source>
</evidence>
<sequence length="216" mass="24459">MGQKVNPIGLRLGINKTWSSRWFAKSNKFADLLKEDMLIRRYIGIRLQKASISSVGIDRTAKKIIVNIFTARPGIVIGKKGEEVERLKEELQQITQKEVYINIREIKRPEIDAQLVAENIAHQIERRISFKRAMKKSISSAVKMGIQGIKIKCGGRLGGSEIARTAEMKEGRIPLHTLRADIDYATSLAKTTYGIIGIKVWIFKGMIIKVEKQQEN</sequence>
<dbReference type="SMART" id="SM00322">
    <property type="entry name" value="KH"/>
    <property type="match status" value="1"/>
</dbReference>
<dbReference type="GO" id="GO:0019843">
    <property type="term" value="F:rRNA binding"/>
    <property type="evidence" value="ECO:0007669"/>
    <property type="project" value="UniProtKB-UniRule"/>
</dbReference>
<dbReference type="PROSITE" id="PS00548">
    <property type="entry name" value="RIBOSOMAL_S3"/>
    <property type="match status" value="1"/>
</dbReference>
<evidence type="ECO:0000256" key="1">
    <source>
        <dbReference type="ARBA" id="ARBA00010761"/>
    </source>
</evidence>
<dbReference type="InterPro" id="IPR004087">
    <property type="entry name" value="KH_dom"/>
</dbReference>
<dbReference type="CDD" id="cd02412">
    <property type="entry name" value="KH-II_30S_S3"/>
    <property type="match status" value="1"/>
</dbReference>
<dbReference type="Gene3D" id="3.30.300.20">
    <property type="match status" value="1"/>
</dbReference>
<keyword evidence="3 8" id="KW-0694">RNA-binding</keyword>
<dbReference type="InterPro" id="IPR001351">
    <property type="entry name" value="Ribosomal_uS3_C"/>
</dbReference>
<dbReference type="Proteomes" id="UP000179243">
    <property type="component" value="Unassembled WGS sequence"/>
</dbReference>
<gene>
    <name evidence="8" type="primary">rpsC</name>
    <name evidence="11" type="ORF">A2519_20755</name>
</gene>
<keyword evidence="2 8" id="KW-0699">rRNA-binding</keyword>
<dbReference type="NCBIfam" id="TIGR01009">
    <property type="entry name" value="rpsC_bact"/>
    <property type="match status" value="1"/>
</dbReference>
<evidence type="ECO:0000256" key="6">
    <source>
        <dbReference type="ARBA" id="ARBA00024998"/>
    </source>
</evidence>
<dbReference type="GO" id="GO:0003729">
    <property type="term" value="F:mRNA binding"/>
    <property type="evidence" value="ECO:0007669"/>
    <property type="project" value="UniProtKB-UniRule"/>
</dbReference>
<evidence type="ECO:0000256" key="8">
    <source>
        <dbReference type="HAMAP-Rule" id="MF_01309"/>
    </source>
</evidence>
<evidence type="ECO:0000313" key="12">
    <source>
        <dbReference type="Proteomes" id="UP000179243"/>
    </source>
</evidence>
<organism evidence="11 12">
    <name type="scientific">Candidatus Raymondbacteria bacterium RIFOXYD12_FULL_49_13</name>
    <dbReference type="NCBI Taxonomy" id="1817890"/>
    <lineage>
        <taxon>Bacteria</taxon>
        <taxon>Raymondiibacteriota</taxon>
    </lineage>
</organism>
<dbReference type="PANTHER" id="PTHR11760">
    <property type="entry name" value="30S/40S RIBOSOMAL PROTEIN S3"/>
    <property type="match status" value="1"/>
</dbReference>
<dbReference type="InterPro" id="IPR036419">
    <property type="entry name" value="Ribosomal_S3_C_sf"/>
</dbReference>
<comment type="subunit">
    <text evidence="8">Part of the 30S ribosomal subunit. Forms a tight complex with proteins S10 and S14.</text>
</comment>
<dbReference type="InterPro" id="IPR004044">
    <property type="entry name" value="KH_dom_type_2"/>
</dbReference>
<dbReference type="GO" id="GO:0022627">
    <property type="term" value="C:cytosolic small ribosomal subunit"/>
    <property type="evidence" value="ECO:0007669"/>
    <property type="project" value="TreeGrafter"/>
</dbReference>
<reference evidence="11 12" key="1">
    <citation type="journal article" date="2016" name="Nat. Commun.">
        <title>Thousands of microbial genomes shed light on interconnected biogeochemical processes in an aquifer system.</title>
        <authorList>
            <person name="Anantharaman K."/>
            <person name="Brown C.T."/>
            <person name="Hug L.A."/>
            <person name="Sharon I."/>
            <person name="Castelle C.J."/>
            <person name="Probst A.J."/>
            <person name="Thomas B.C."/>
            <person name="Singh A."/>
            <person name="Wilkins M.J."/>
            <person name="Karaoz U."/>
            <person name="Brodie E.L."/>
            <person name="Williams K.H."/>
            <person name="Hubbard S.S."/>
            <person name="Banfield J.F."/>
        </authorList>
    </citation>
    <scope>NUCLEOTIDE SEQUENCE [LARGE SCALE GENOMIC DNA]</scope>
</reference>
<dbReference type="HAMAP" id="MF_01309_B">
    <property type="entry name" value="Ribosomal_uS3_B"/>
    <property type="match status" value="1"/>
</dbReference>
<keyword evidence="4 8" id="KW-0689">Ribosomal protein</keyword>
<dbReference type="Gene3D" id="3.30.1140.32">
    <property type="entry name" value="Ribosomal protein S3, C-terminal domain"/>
    <property type="match status" value="1"/>
</dbReference>
<dbReference type="AlphaFoldDB" id="A0A1F7FDL8"/>
<dbReference type="InterPro" id="IPR009019">
    <property type="entry name" value="KH_sf_prok-type"/>
</dbReference>
<evidence type="ECO:0000256" key="9">
    <source>
        <dbReference type="RuleBase" id="RU003624"/>
    </source>
</evidence>
<comment type="similarity">
    <text evidence="1 8 9">Belongs to the universal ribosomal protein uS3 family.</text>
</comment>
<dbReference type="FunFam" id="3.30.300.20:FF:000001">
    <property type="entry name" value="30S ribosomal protein S3"/>
    <property type="match status" value="1"/>
</dbReference>
<comment type="function">
    <text evidence="6 8">Binds the lower part of the 30S subunit head. Binds mRNA in the 70S ribosome, positioning it for translation.</text>
</comment>
<protein>
    <recommendedName>
        <fullName evidence="7 8">Small ribosomal subunit protein uS3</fullName>
    </recommendedName>
</protein>
<evidence type="ECO:0000313" key="11">
    <source>
        <dbReference type="EMBL" id="OGK04612.1"/>
    </source>
</evidence>
<evidence type="ECO:0000259" key="10">
    <source>
        <dbReference type="PROSITE" id="PS50823"/>
    </source>
</evidence>
<evidence type="ECO:0000256" key="5">
    <source>
        <dbReference type="ARBA" id="ARBA00023274"/>
    </source>
</evidence>
<comment type="caution">
    <text evidence="11">The sequence shown here is derived from an EMBL/GenBank/DDBJ whole genome shotgun (WGS) entry which is preliminary data.</text>
</comment>
<evidence type="ECO:0000256" key="2">
    <source>
        <dbReference type="ARBA" id="ARBA00022730"/>
    </source>
</evidence>
<accession>A0A1F7FDL8</accession>
<dbReference type="PROSITE" id="PS50823">
    <property type="entry name" value="KH_TYPE_2"/>
    <property type="match status" value="1"/>
</dbReference>
<dbReference type="SUPFAM" id="SSF54821">
    <property type="entry name" value="Ribosomal protein S3 C-terminal domain"/>
    <property type="match status" value="1"/>
</dbReference>
<feature type="domain" description="KH type-2" evidence="10">
    <location>
        <begin position="39"/>
        <end position="107"/>
    </location>
</feature>
<dbReference type="Pfam" id="PF00189">
    <property type="entry name" value="Ribosomal_S3_C"/>
    <property type="match status" value="1"/>
</dbReference>
<name>A0A1F7FDL8_UNCRA</name>
<evidence type="ECO:0000256" key="7">
    <source>
        <dbReference type="ARBA" id="ARBA00035257"/>
    </source>
</evidence>
<dbReference type="SUPFAM" id="SSF54814">
    <property type="entry name" value="Prokaryotic type KH domain (KH-domain type II)"/>
    <property type="match status" value="1"/>
</dbReference>
<dbReference type="GO" id="GO:0003735">
    <property type="term" value="F:structural constituent of ribosome"/>
    <property type="evidence" value="ECO:0007669"/>
    <property type="project" value="InterPro"/>
</dbReference>
<dbReference type="InterPro" id="IPR057258">
    <property type="entry name" value="Ribosomal_uS3"/>
</dbReference>
<dbReference type="PANTHER" id="PTHR11760:SF19">
    <property type="entry name" value="SMALL RIBOSOMAL SUBUNIT PROTEIN US3C"/>
    <property type="match status" value="1"/>
</dbReference>
<dbReference type="Pfam" id="PF07650">
    <property type="entry name" value="KH_2"/>
    <property type="match status" value="1"/>
</dbReference>